<feature type="domain" description="RNA polymerase sigma-70" evidence="9">
    <location>
        <begin position="76"/>
        <end position="89"/>
    </location>
</feature>
<evidence type="ECO:0000256" key="3">
    <source>
        <dbReference type="ARBA" id="ARBA00023016"/>
    </source>
</evidence>
<dbReference type="InterPro" id="IPR007627">
    <property type="entry name" value="RNA_pol_sigma70_r2"/>
</dbReference>
<dbReference type="NCBIfam" id="NF005143">
    <property type="entry name" value="PRK06596.1"/>
    <property type="match status" value="1"/>
</dbReference>
<keyword evidence="1 7" id="KW-0963">Cytoplasm</keyword>
<feature type="domain" description="RNA polymerase sigma-70" evidence="10">
    <location>
        <begin position="253"/>
        <end position="279"/>
    </location>
</feature>
<dbReference type="SUPFAM" id="SSF88659">
    <property type="entry name" value="Sigma3 and sigma4 domains of RNA polymerase sigma factors"/>
    <property type="match status" value="1"/>
</dbReference>
<dbReference type="PANTHER" id="PTHR30376:SF3">
    <property type="entry name" value="RNA POLYMERASE SIGMA FACTOR RPOH"/>
    <property type="match status" value="1"/>
</dbReference>
<dbReference type="SUPFAM" id="SSF88946">
    <property type="entry name" value="Sigma2 domain of RNA polymerase sigma factors"/>
    <property type="match status" value="1"/>
</dbReference>
<evidence type="ECO:0000313" key="11">
    <source>
        <dbReference type="EMBL" id="MET3791157.1"/>
    </source>
</evidence>
<keyword evidence="5 7" id="KW-0238">DNA-binding</keyword>
<proteinExistence type="inferred from homology"/>
<dbReference type="InterPro" id="IPR007630">
    <property type="entry name" value="RNA_pol_sigma70_r4"/>
</dbReference>
<dbReference type="CDD" id="cd06171">
    <property type="entry name" value="Sigma70_r4"/>
    <property type="match status" value="1"/>
</dbReference>
<accession>A0ABV2MZ38</accession>
<dbReference type="NCBIfam" id="TIGR02937">
    <property type="entry name" value="sigma70-ECF"/>
    <property type="match status" value="1"/>
</dbReference>
<dbReference type="InterPro" id="IPR014284">
    <property type="entry name" value="RNA_pol_sigma-70_dom"/>
</dbReference>
<feature type="region of interest" description="Sigma-70 factor domain-2" evidence="7">
    <location>
        <begin position="52"/>
        <end position="121"/>
    </location>
</feature>
<evidence type="ECO:0000256" key="4">
    <source>
        <dbReference type="ARBA" id="ARBA00023082"/>
    </source>
</evidence>
<evidence type="ECO:0000256" key="7">
    <source>
        <dbReference type="HAMAP-Rule" id="MF_00961"/>
    </source>
</evidence>
<comment type="subcellular location">
    <subcellularLocation>
        <location evidence="7">Cytoplasm</location>
    </subcellularLocation>
</comment>
<feature type="DNA-binding region" description="H-T-H motif" evidence="7">
    <location>
        <begin position="254"/>
        <end position="273"/>
    </location>
</feature>
<evidence type="ECO:0000259" key="10">
    <source>
        <dbReference type="PROSITE" id="PS00716"/>
    </source>
</evidence>
<dbReference type="HAMAP" id="MF_00961">
    <property type="entry name" value="Sigma70_RpoH"/>
    <property type="match status" value="1"/>
</dbReference>
<keyword evidence="2 7" id="KW-0805">Transcription regulation</keyword>
<keyword evidence="4 7" id="KW-0731">Sigma factor</keyword>
<evidence type="ECO:0000256" key="6">
    <source>
        <dbReference type="ARBA" id="ARBA00023163"/>
    </source>
</evidence>
<protein>
    <recommendedName>
        <fullName evidence="7 8">RNA polymerase sigma factor RpoH</fullName>
    </recommendedName>
    <alternativeName>
        <fullName evidence="7">RNA polymerase sigma-32 factor</fullName>
    </alternativeName>
</protein>
<dbReference type="PIRSF" id="PIRSF000770">
    <property type="entry name" value="RNA_pol_sigma-SigE/K"/>
    <property type="match status" value="1"/>
</dbReference>
<evidence type="ECO:0000256" key="1">
    <source>
        <dbReference type="ARBA" id="ARBA00022490"/>
    </source>
</evidence>
<evidence type="ECO:0000256" key="2">
    <source>
        <dbReference type="ARBA" id="ARBA00023015"/>
    </source>
</evidence>
<organism evidence="11 12">
    <name type="scientific">Aquamicrobium terrae</name>
    <dbReference type="NCBI Taxonomy" id="1324945"/>
    <lineage>
        <taxon>Bacteria</taxon>
        <taxon>Pseudomonadati</taxon>
        <taxon>Pseudomonadota</taxon>
        <taxon>Alphaproteobacteria</taxon>
        <taxon>Hyphomicrobiales</taxon>
        <taxon>Phyllobacteriaceae</taxon>
        <taxon>Aquamicrobium</taxon>
    </lineage>
</organism>
<dbReference type="InterPro" id="IPR013325">
    <property type="entry name" value="RNA_pol_sigma_r2"/>
</dbReference>
<dbReference type="EMBL" id="JBEPML010000003">
    <property type="protein sequence ID" value="MET3791157.1"/>
    <property type="molecule type" value="Genomic_DNA"/>
</dbReference>
<dbReference type="PANTHER" id="PTHR30376">
    <property type="entry name" value="SIGMA FACTOR RPOH HEAT SHOCK RELATED"/>
    <property type="match status" value="1"/>
</dbReference>
<dbReference type="PRINTS" id="PR00046">
    <property type="entry name" value="SIGMA70FCT"/>
</dbReference>
<dbReference type="Pfam" id="PF04542">
    <property type="entry name" value="Sigma70_r2"/>
    <property type="match status" value="1"/>
</dbReference>
<dbReference type="InterPro" id="IPR050813">
    <property type="entry name" value="Sigma-70_Factor"/>
</dbReference>
<dbReference type="InterPro" id="IPR000943">
    <property type="entry name" value="RNA_pol_sigma70"/>
</dbReference>
<dbReference type="Proteomes" id="UP001549076">
    <property type="component" value="Unassembled WGS sequence"/>
</dbReference>
<dbReference type="NCBIfam" id="TIGR02392">
    <property type="entry name" value="rpoH_proteo"/>
    <property type="match status" value="1"/>
</dbReference>
<keyword evidence="6 7" id="KW-0804">Transcription</keyword>
<dbReference type="RefSeq" id="WP_354193445.1">
    <property type="nucleotide sequence ID" value="NZ_JBEPML010000003.1"/>
</dbReference>
<gene>
    <name evidence="7" type="primary">rpoH</name>
    <name evidence="11" type="ORF">ABID37_001360</name>
</gene>
<keyword evidence="3 7" id="KW-0346">Stress response</keyword>
<evidence type="ECO:0000259" key="9">
    <source>
        <dbReference type="PROSITE" id="PS00715"/>
    </source>
</evidence>
<evidence type="ECO:0000256" key="5">
    <source>
        <dbReference type="ARBA" id="ARBA00023125"/>
    </source>
</evidence>
<comment type="similarity">
    <text evidence="7">Belongs to the sigma-70 factor family. RpoH subfamily.</text>
</comment>
<evidence type="ECO:0000313" key="12">
    <source>
        <dbReference type="Proteomes" id="UP001549076"/>
    </source>
</evidence>
<dbReference type="Gene3D" id="1.20.140.160">
    <property type="match status" value="1"/>
</dbReference>
<name>A0ABV2MZ38_9HYPH</name>
<evidence type="ECO:0000256" key="8">
    <source>
        <dbReference type="NCBIfam" id="TIGR02392"/>
    </source>
</evidence>
<dbReference type="PROSITE" id="PS00715">
    <property type="entry name" value="SIGMA70_1"/>
    <property type="match status" value="1"/>
</dbReference>
<dbReference type="InterPro" id="IPR012759">
    <property type="entry name" value="RNA_pol_sigma_RpoH_proteobac"/>
</dbReference>
<comment type="function">
    <text evidence="7">Sigma factors are initiation factors that promote the attachment of RNA polymerase to specific initiation sites and are then released. This sigma factor is involved in regulation of expression of heat shock genes.</text>
</comment>
<dbReference type="PROSITE" id="PS00716">
    <property type="entry name" value="SIGMA70_2"/>
    <property type="match status" value="1"/>
</dbReference>
<dbReference type="Gene3D" id="1.20.120.1810">
    <property type="match status" value="1"/>
</dbReference>
<reference evidence="11 12" key="1">
    <citation type="submission" date="2024-06" db="EMBL/GenBank/DDBJ databases">
        <title>Genomic Encyclopedia of Type Strains, Phase IV (KMG-IV): sequencing the most valuable type-strain genomes for metagenomic binning, comparative biology and taxonomic classification.</title>
        <authorList>
            <person name="Goeker M."/>
        </authorList>
    </citation>
    <scope>NUCLEOTIDE SEQUENCE [LARGE SCALE GENOMIC DNA]</scope>
    <source>
        <strain evidence="11 12">DSM 27865</strain>
    </source>
</reference>
<dbReference type="Pfam" id="PF04545">
    <property type="entry name" value="Sigma70_r4"/>
    <property type="match status" value="1"/>
</dbReference>
<sequence length="303" mass="34534">MAQTLPSIVSGEGGLTRYLEEIRRFPMLQPQEEYMLAKRYHEHGDTAAAHKLVTSHLRLVAKIAMGYRGYGLPIGEVISEGNVGLMQAVKKFEPERGFRLATYAMWWIKASIQEYILRSWSLVKMGTTANQKRLFFNLRKVKGKIQALDDGDLKPEQIAEIATRLNVSEEEVVSMNRRLSGDASLNAPIRATEGESGEWQDWLVDDSDSQEQMLIEQDELDNRRKMLAGAMSVLNDRERRIFEARRLAEEPLTLEELSGEFDISRERVRQIEVRAFEKVQDAVKAEAKRQAQALRTIEAQPAA</sequence>
<feature type="short sequence motif" description="Interaction with polymerase core subunit RpoC" evidence="7">
    <location>
        <begin position="76"/>
        <end position="79"/>
    </location>
</feature>
<keyword evidence="12" id="KW-1185">Reference proteome</keyword>
<dbReference type="InterPro" id="IPR009042">
    <property type="entry name" value="RNA_pol_sigma70_r1_2"/>
</dbReference>
<dbReference type="Pfam" id="PF00140">
    <property type="entry name" value="Sigma70_r1_2"/>
    <property type="match status" value="1"/>
</dbReference>
<dbReference type="InterPro" id="IPR013324">
    <property type="entry name" value="RNA_pol_sigma_r3/r4-like"/>
</dbReference>
<comment type="caution">
    <text evidence="11">The sequence shown here is derived from an EMBL/GenBank/DDBJ whole genome shotgun (WGS) entry which is preliminary data.</text>
</comment>
<comment type="caution">
    <text evidence="7">Lacks conserved residue(s) required for the propagation of feature annotation.</text>
</comment>
<comment type="subunit">
    <text evidence="7">Interacts with the RNA polymerase core enzyme.</text>
</comment>